<sequence>MSPECVIGVDLGGTKVLAGALDDDLTVHHRVYKTVHGLPQRELIDVIVAAVEEVRATAPHEVAAVGFGIPCLIDQRTGVATMAVNLPIRDMPFRDVMAERLGLPVHVDNDANVAALAEFKAGAAQGVTDAVVLTLGTGIGGGLILDGKVYRGAIGSGAELGHMVIDRDGPRCQGNCPNHGCLEVMASGTALMREGTRIATERPGSLLGRALAGGREVTGALITELAHDGDEAAIDTLALIGSNLGVGIANYLNIFNPDVVVIGGGVVAAGDLLLEPARREVAARALPTMRDHARIVVASFGPEAGMVGAGALALDELRREVA</sequence>
<dbReference type="InterPro" id="IPR043129">
    <property type="entry name" value="ATPase_NBD"/>
</dbReference>
<dbReference type="Gene3D" id="3.30.420.40">
    <property type="match status" value="2"/>
</dbReference>
<dbReference type="InterPro" id="IPR049874">
    <property type="entry name" value="ROK_cs"/>
</dbReference>
<name>A0A840ICN9_9ACTN</name>
<organism evidence="2 3">
    <name type="scientific">Conexibacter arvalis</name>
    <dbReference type="NCBI Taxonomy" id="912552"/>
    <lineage>
        <taxon>Bacteria</taxon>
        <taxon>Bacillati</taxon>
        <taxon>Actinomycetota</taxon>
        <taxon>Thermoleophilia</taxon>
        <taxon>Solirubrobacterales</taxon>
        <taxon>Conexibacteraceae</taxon>
        <taxon>Conexibacter</taxon>
    </lineage>
</organism>
<dbReference type="PROSITE" id="PS01125">
    <property type="entry name" value="ROK"/>
    <property type="match status" value="1"/>
</dbReference>
<evidence type="ECO:0000313" key="3">
    <source>
        <dbReference type="Proteomes" id="UP000585272"/>
    </source>
</evidence>
<evidence type="ECO:0000256" key="1">
    <source>
        <dbReference type="ARBA" id="ARBA00006479"/>
    </source>
</evidence>
<accession>A0A840ICN9</accession>
<dbReference type="PANTHER" id="PTHR18964:SF149">
    <property type="entry name" value="BIFUNCTIONAL UDP-N-ACETYLGLUCOSAMINE 2-EPIMERASE_N-ACETYLMANNOSAMINE KINASE"/>
    <property type="match status" value="1"/>
</dbReference>
<dbReference type="AlphaFoldDB" id="A0A840ICN9"/>
<comment type="similarity">
    <text evidence="1">Belongs to the ROK (NagC/XylR) family.</text>
</comment>
<keyword evidence="2" id="KW-0808">Transferase</keyword>
<dbReference type="GO" id="GO:0004340">
    <property type="term" value="F:glucokinase activity"/>
    <property type="evidence" value="ECO:0007669"/>
    <property type="project" value="UniProtKB-EC"/>
</dbReference>
<dbReference type="Pfam" id="PF00480">
    <property type="entry name" value="ROK"/>
    <property type="match status" value="1"/>
</dbReference>
<reference evidence="2 3" key="1">
    <citation type="submission" date="2020-08" db="EMBL/GenBank/DDBJ databases">
        <title>Genomic Encyclopedia of Archaeal and Bacterial Type Strains, Phase II (KMG-II): from individual species to whole genera.</title>
        <authorList>
            <person name="Goeker M."/>
        </authorList>
    </citation>
    <scope>NUCLEOTIDE SEQUENCE [LARGE SCALE GENOMIC DNA]</scope>
    <source>
        <strain evidence="2 3">DSM 23288</strain>
    </source>
</reference>
<dbReference type="PANTHER" id="PTHR18964">
    <property type="entry name" value="ROK (REPRESSOR, ORF, KINASE) FAMILY"/>
    <property type="match status" value="1"/>
</dbReference>
<dbReference type="RefSeq" id="WP_221242826.1">
    <property type="nucleotide sequence ID" value="NZ_JACHNU010000001.1"/>
</dbReference>
<dbReference type="Proteomes" id="UP000585272">
    <property type="component" value="Unassembled WGS sequence"/>
</dbReference>
<dbReference type="EMBL" id="JACHNU010000001">
    <property type="protein sequence ID" value="MBB4661710.1"/>
    <property type="molecule type" value="Genomic_DNA"/>
</dbReference>
<proteinExistence type="inferred from homology"/>
<protein>
    <submittedName>
        <fullName evidence="2">Glucokinase</fullName>
        <ecNumber evidence="2">2.7.1.2</ecNumber>
    </submittedName>
</protein>
<comment type="caution">
    <text evidence="2">The sequence shown here is derived from an EMBL/GenBank/DDBJ whole genome shotgun (WGS) entry which is preliminary data.</text>
</comment>
<evidence type="ECO:0000313" key="2">
    <source>
        <dbReference type="EMBL" id="MBB4661710.1"/>
    </source>
</evidence>
<dbReference type="InterPro" id="IPR000600">
    <property type="entry name" value="ROK"/>
</dbReference>
<keyword evidence="3" id="KW-1185">Reference proteome</keyword>
<dbReference type="EC" id="2.7.1.2" evidence="2"/>
<gene>
    <name evidence="2" type="ORF">BDZ31_001283</name>
</gene>
<dbReference type="SUPFAM" id="SSF53067">
    <property type="entry name" value="Actin-like ATPase domain"/>
    <property type="match status" value="1"/>
</dbReference>
<keyword evidence="2" id="KW-0418">Kinase</keyword>